<sequence length="115" mass="12594">METLKNKVILLASDQLGKGEQELGEGLLETFFTILKQKEELPAAVFCVNRGVFTLTEGSLVSLQLKELEEKGVDVLACKTCVDFYGLNEKLTAGKISSMAQFAELASKYEVLTLS</sequence>
<dbReference type="SUPFAM" id="SSF75169">
    <property type="entry name" value="DsrEFH-like"/>
    <property type="match status" value="1"/>
</dbReference>
<keyword evidence="3" id="KW-1185">Reference proteome</keyword>
<name>A0A0C5CTC8_HEYCO</name>
<proteinExistence type="predicted"/>
<gene>
    <name evidence="2" type="ORF">HMPREF3213_02540</name>
    <name evidence="1" type="ORF">SB48_HM08orf06204</name>
</gene>
<dbReference type="STRING" id="1398.AB434_1448"/>
<dbReference type="Pfam" id="PF02635">
    <property type="entry name" value="DsrE"/>
    <property type="match status" value="1"/>
</dbReference>
<evidence type="ECO:0000313" key="1">
    <source>
        <dbReference type="EMBL" id="AJO24697.1"/>
    </source>
</evidence>
<evidence type="ECO:0000313" key="4">
    <source>
        <dbReference type="Proteomes" id="UP000070376"/>
    </source>
</evidence>
<protein>
    <submittedName>
        <fullName evidence="1">Selenium metabolism protein YedF</fullName>
    </submittedName>
</protein>
<dbReference type="Gene3D" id="3.40.1260.10">
    <property type="entry name" value="DsrEFH-like"/>
    <property type="match status" value="1"/>
</dbReference>
<dbReference type="Proteomes" id="UP000032024">
    <property type="component" value="Chromosome"/>
</dbReference>
<dbReference type="InterPro" id="IPR003787">
    <property type="entry name" value="Sulphur_relay_DsrE/F-like"/>
</dbReference>
<dbReference type="PATRIC" id="fig|1398.18.peg.3861"/>
<evidence type="ECO:0000313" key="2">
    <source>
        <dbReference type="EMBL" id="KWZ79677.1"/>
    </source>
</evidence>
<dbReference type="AlphaFoldDB" id="A0A0C5CTC8"/>
<dbReference type="Proteomes" id="UP000070376">
    <property type="component" value="Unassembled WGS sequence"/>
</dbReference>
<reference evidence="1" key="1">
    <citation type="submission" date="2015-01" db="EMBL/GenBank/DDBJ databases">
        <title>Comparative genome analysis of Bacillus coagulans HM-08, Clostridium butyricum HM-68, Bacillus subtilis HM-66 and Bacillus licheniformis BL-09.</title>
        <authorList>
            <person name="Zhang H."/>
        </authorList>
    </citation>
    <scope>NUCLEOTIDE SEQUENCE [LARGE SCALE GENOMIC DNA]</scope>
    <source>
        <strain evidence="1">HM-08</strain>
    </source>
</reference>
<organism evidence="2 4">
    <name type="scientific">Heyndrickxia coagulans</name>
    <name type="common">Weizmannia coagulans</name>
    <dbReference type="NCBI Taxonomy" id="1398"/>
    <lineage>
        <taxon>Bacteria</taxon>
        <taxon>Bacillati</taxon>
        <taxon>Bacillota</taxon>
        <taxon>Bacilli</taxon>
        <taxon>Bacillales</taxon>
        <taxon>Bacillaceae</taxon>
        <taxon>Heyndrickxia</taxon>
    </lineage>
</organism>
<evidence type="ECO:0000313" key="3">
    <source>
        <dbReference type="Proteomes" id="UP000032024"/>
    </source>
</evidence>
<dbReference type="InterPro" id="IPR027396">
    <property type="entry name" value="DsrEFH-like"/>
</dbReference>
<reference evidence="4" key="3">
    <citation type="submission" date="2016-01" db="EMBL/GenBank/DDBJ databases">
        <authorList>
            <person name="Mitreva M."/>
            <person name="Pepin K.H."/>
            <person name="Mihindukulasuriya K.A."/>
            <person name="Fulton R."/>
            <person name="Fronick C."/>
            <person name="O'Laughlin M."/>
            <person name="Miner T."/>
            <person name="Herter B."/>
            <person name="Rosa B.A."/>
            <person name="Cordes M."/>
            <person name="Tomlinson C."/>
            <person name="Wollam A."/>
            <person name="Palsikar V.B."/>
            <person name="Mardis E.R."/>
            <person name="Wilson R.K."/>
        </authorList>
    </citation>
    <scope>NUCLEOTIDE SEQUENCE [LARGE SCALE GENOMIC DNA]</scope>
    <source>
        <strain evidence="4">GED7749B</strain>
    </source>
</reference>
<dbReference type="EMBL" id="LRPN01000112">
    <property type="protein sequence ID" value="KWZ79677.1"/>
    <property type="molecule type" value="Genomic_DNA"/>
</dbReference>
<dbReference type="EMBL" id="CP010525">
    <property type="protein sequence ID" value="AJO24697.1"/>
    <property type="molecule type" value="Genomic_DNA"/>
</dbReference>
<accession>A0A0C5CTC8</accession>
<reference evidence="3" key="2">
    <citation type="submission" date="2015-01" db="EMBL/GenBank/DDBJ databases">
        <title>Comparative genome analysis of Bacillus coagulans HM-08, Clostridium butyricum HM-68, Bacillus subtilis HM-66 and Bacillus paralicheniformis BL-09.</title>
        <authorList>
            <person name="Zhang H."/>
        </authorList>
    </citation>
    <scope>NUCLEOTIDE SEQUENCE [LARGE SCALE GENOMIC DNA]</scope>
    <source>
        <strain evidence="3">HM-08</strain>
    </source>
</reference>
<reference evidence="2" key="4">
    <citation type="submission" date="2016-01" db="EMBL/GenBank/DDBJ databases">
        <authorList>
            <person name="Oliw E.H."/>
        </authorList>
    </citation>
    <scope>NUCLEOTIDE SEQUENCE [LARGE SCALE GENOMIC DNA]</scope>
    <source>
        <strain evidence="2">GED7749B</strain>
    </source>
</reference>